<keyword evidence="3" id="KW-1185">Reference proteome</keyword>
<evidence type="ECO:0000313" key="3">
    <source>
        <dbReference type="Proteomes" id="UP000634668"/>
    </source>
</evidence>
<accession>A0A918J5D0</accession>
<reference evidence="2" key="2">
    <citation type="submission" date="2020-09" db="EMBL/GenBank/DDBJ databases">
        <authorList>
            <person name="Sun Q."/>
            <person name="Kim S."/>
        </authorList>
    </citation>
    <scope>NUCLEOTIDE SEQUENCE</scope>
    <source>
        <strain evidence="2">KCTC 12113</strain>
    </source>
</reference>
<comment type="caution">
    <text evidence="2">The sequence shown here is derived from an EMBL/GenBank/DDBJ whole genome shotgun (WGS) entry which is preliminary data.</text>
</comment>
<dbReference type="InterPro" id="IPR016181">
    <property type="entry name" value="Acyl_CoA_acyltransferase"/>
</dbReference>
<evidence type="ECO:0000313" key="2">
    <source>
        <dbReference type="EMBL" id="GGW43712.1"/>
    </source>
</evidence>
<dbReference type="GO" id="GO:0016747">
    <property type="term" value="F:acyltransferase activity, transferring groups other than amino-acyl groups"/>
    <property type="evidence" value="ECO:0007669"/>
    <property type="project" value="InterPro"/>
</dbReference>
<dbReference type="Proteomes" id="UP000634668">
    <property type="component" value="Unassembled WGS sequence"/>
</dbReference>
<dbReference type="CDD" id="cd04301">
    <property type="entry name" value="NAT_SF"/>
    <property type="match status" value="1"/>
</dbReference>
<gene>
    <name evidence="2" type="primary">elaA</name>
    <name evidence="2" type="ORF">GCM10007383_30320</name>
</gene>
<proteinExistence type="predicted"/>
<dbReference type="Pfam" id="PF13673">
    <property type="entry name" value="Acetyltransf_10"/>
    <property type="match status" value="1"/>
</dbReference>
<dbReference type="AlphaFoldDB" id="A0A918J5D0"/>
<dbReference type="PROSITE" id="PS51186">
    <property type="entry name" value="GNAT"/>
    <property type="match status" value="1"/>
</dbReference>
<reference evidence="2" key="1">
    <citation type="journal article" date="2014" name="Int. J. Syst. Evol. Microbiol.">
        <title>Complete genome sequence of Corynebacterium casei LMG S-19264T (=DSM 44701T), isolated from a smear-ripened cheese.</title>
        <authorList>
            <consortium name="US DOE Joint Genome Institute (JGI-PGF)"/>
            <person name="Walter F."/>
            <person name="Albersmeier A."/>
            <person name="Kalinowski J."/>
            <person name="Ruckert C."/>
        </authorList>
    </citation>
    <scope>NUCLEOTIDE SEQUENCE</scope>
    <source>
        <strain evidence="2">KCTC 12113</strain>
    </source>
</reference>
<dbReference type="Gene3D" id="3.40.630.30">
    <property type="match status" value="1"/>
</dbReference>
<sequence length="147" mass="16856">MIIKVKTFKELETPELYDILQLRSEVFVVEQNCAYQDVDGKDTLALHLLGLKKGKLVAYTRIFKTEVVYKEASIGRVIVRKEERMYGYGKAIMEASLKVIENTCGTVPVRISAQTYLLKFYNSLGFVQEGKNYLEDGIPHILMIKKE</sequence>
<evidence type="ECO:0000259" key="1">
    <source>
        <dbReference type="PROSITE" id="PS51186"/>
    </source>
</evidence>
<dbReference type="RefSeq" id="WP_026814090.1">
    <property type="nucleotide sequence ID" value="NZ_BMWP01000024.1"/>
</dbReference>
<name>A0A918J5D0_9FLAO</name>
<organism evidence="2 3">
    <name type="scientific">Arenibacter certesii</name>
    <dbReference type="NCBI Taxonomy" id="228955"/>
    <lineage>
        <taxon>Bacteria</taxon>
        <taxon>Pseudomonadati</taxon>
        <taxon>Bacteroidota</taxon>
        <taxon>Flavobacteriia</taxon>
        <taxon>Flavobacteriales</taxon>
        <taxon>Flavobacteriaceae</taxon>
        <taxon>Arenibacter</taxon>
    </lineage>
</organism>
<dbReference type="SUPFAM" id="SSF55729">
    <property type="entry name" value="Acyl-CoA N-acyltransferases (Nat)"/>
    <property type="match status" value="1"/>
</dbReference>
<protein>
    <submittedName>
        <fullName evidence="2">ElaA protein</fullName>
    </submittedName>
</protein>
<dbReference type="EMBL" id="BMWP01000024">
    <property type="protein sequence ID" value="GGW43712.1"/>
    <property type="molecule type" value="Genomic_DNA"/>
</dbReference>
<feature type="domain" description="N-acetyltransferase" evidence="1">
    <location>
        <begin position="6"/>
        <end position="147"/>
    </location>
</feature>
<dbReference type="InterPro" id="IPR000182">
    <property type="entry name" value="GNAT_dom"/>
</dbReference>